<dbReference type="NCBIfam" id="NF033113">
    <property type="entry name" value="halo_ClmS"/>
    <property type="match status" value="1"/>
</dbReference>
<dbReference type="PANTHER" id="PTHR43747:SF5">
    <property type="entry name" value="FAD-BINDING DOMAIN-CONTAINING PROTEIN"/>
    <property type="match status" value="1"/>
</dbReference>
<dbReference type="InterPro" id="IPR050816">
    <property type="entry name" value="Flavin-dep_Halogenase_NPB"/>
</dbReference>
<keyword evidence="1" id="KW-0560">Oxidoreductase</keyword>
<sequence>MKQSKVAIIGGGPAGCVAALALHKLGHEVELYEREHFPRYRVGESFLPGTLSILYRLGLQDKIDAAGFVKKPSATFLWGQDQAPWTFSFSTPLSEPWVFDHAIQVDRKEFDTLLLNEVKERGIAVSEGTPVTDADVSAPDRVTLTVRRDDGPQQVESDFVIDAGGSSSLLARQLKVRRYDEFYKNFAIWSYFKRADPFANDLKGTTYSITFEDGWVWMIPLKGDIYSVGLVVDRSKASEVKELGPERFYRETLAKATRAMELLGDAEMVDEVRIVHDWSYDSELFSDGRFFLCGDSACFTDPLFSQGVHLATQSAVSAAAAIDRASQHEDELEAVHQWYNRTYRDTYEQYHEFLASFYTFASFTEPESQFWLNRRISESDDERLERQQWFNRLVEKERDSSSFSVADFRDRASTMIAIGRHQRMELSDEFSDDELNTARVRWISGLTKQLNRIKKLRWNGEEVRLKPHYKVEPLSFRLEPHQVLANEDGVDMVKYPVEEEHREIFQSLLKEDVSYKSLVGWLGEAGKQDVGSQIVVRLMEAGLLTGYDKNDERVFIQDRLRFDGVGVEYEV</sequence>
<reference evidence="6" key="1">
    <citation type="journal article" date="2019" name="Int. J. Syst. Evol. Microbiol.">
        <title>The Global Catalogue of Microorganisms (GCM) 10K type strain sequencing project: providing services to taxonomists for standard genome sequencing and annotation.</title>
        <authorList>
            <consortium name="The Broad Institute Genomics Platform"/>
            <consortium name="The Broad Institute Genome Sequencing Center for Infectious Disease"/>
            <person name="Wu L."/>
            <person name="Ma J."/>
        </authorList>
    </citation>
    <scope>NUCLEOTIDE SEQUENCE [LARGE SCALE GENOMIC DNA]</scope>
    <source>
        <strain evidence="6">JCM 17137</strain>
    </source>
</reference>
<dbReference type="InterPro" id="IPR053908">
    <property type="entry name" value="CmlS_C"/>
</dbReference>
<evidence type="ECO:0000313" key="5">
    <source>
        <dbReference type="EMBL" id="GAA3753419.1"/>
    </source>
</evidence>
<keyword evidence="6" id="KW-1185">Reference proteome</keyword>
<dbReference type="PANTHER" id="PTHR43747">
    <property type="entry name" value="FAD-BINDING PROTEIN"/>
    <property type="match status" value="1"/>
</dbReference>
<protein>
    <recommendedName>
        <fullName evidence="4">Chloramphenicol halogenase CmlS C-terminal domain-containing protein</fullName>
    </recommendedName>
</protein>
<evidence type="ECO:0000313" key="6">
    <source>
        <dbReference type="Proteomes" id="UP001500908"/>
    </source>
</evidence>
<keyword evidence="2" id="KW-0503">Monooxygenase</keyword>
<gene>
    <name evidence="5" type="ORF">GCM10022402_35240</name>
</gene>
<dbReference type="Proteomes" id="UP001500908">
    <property type="component" value="Unassembled WGS sequence"/>
</dbReference>
<dbReference type="Pfam" id="PF04820">
    <property type="entry name" value="Trp_halogenase"/>
    <property type="match status" value="2"/>
</dbReference>
<name>A0ABP7G0Z3_9ACTN</name>
<evidence type="ECO:0000256" key="2">
    <source>
        <dbReference type="ARBA" id="ARBA00023033"/>
    </source>
</evidence>
<dbReference type="PRINTS" id="PR00420">
    <property type="entry name" value="RNGMNOXGNASE"/>
</dbReference>
<comment type="caution">
    <text evidence="5">The sequence shown here is derived from an EMBL/GenBank/DDBJ whole genome shotgun (WGS) entry which is preliminary data.</text>
</comment>
<dbReference type="InterPro" id="IPR006905">
    <property type="entry name" value="Flavin_halogenase"/>
</dbReference>
<dbReference type="EMBL" id="BAABDD010000018">
    <property type="protein sequence ID" value="GAA3753419.1"/>
    <property type="molecule type" value="Genomic_DNA"/>
</dbReference>
<feature type="domain" description="Chloramphenicol halogenase CmlS C-terminal" evidence="4">
    <location>
        <begin position="442"/>
        <end position="559"/>
    </location>
</feature>
<dbReference type="RefSeq" id="WP_344973250.1">
    <property type="nucleotide sequence ID" value="NZ_BAABDD010000018.1"/>
</dbReference>
<evidence type="ECO:0000256" key="1">
    <source>
        <dbReference type="ARBA" id="ARBA00023002"/>
    </source>
</evidence>
<evidence type="ECO:0000259" key="4">
    <source>
        <dbReference type="Pfam" id="PF22045"/>
    </source>
</evidence>
<dbReference type="SUPFAM" id="SSF51905">
    <property type="entry name" value="FAD/NAD(P)-binding domain"/>
    <property type="match status" value="1"/>
</dbReference>
<organism evidence="5 6">
    <name type="scientific">Salinactinospora qingdaonensis</name>
    <dbReference type="NCBI Taxonomy" id="702744"/>
    <lineage>
        <taxon>Bacteria</taxon>
        <taxon>Bacillati</taxon>
        <taxon>Actinomycetota</taxon>
        <taxon>Actinomycetes</taxon>
        <taxon>Streptosporangiales</taxon>
        <taxon>Nocardiopsidaceae</taxon>
        <taxon>Salinactinospora</taxon>
    </lineage>
</organism>
<comment type="similarity">
    <text evidence="3">Belongs to the flavin-dependent halogenase family. Bacterial tryptophan halogenase subfamily.</text>
</comment>
<evidence type="ECO:0000256" key="3">
    <source>
        <dbReference type="ARBA" id="ARBA00038396"/>
    </source>
</evidence>
<dbReference type="Gene3D" id="3.50.50.60">
    <property type="entry name" value="FAD/NAD(P)-binding domain"/>
    <property type="match status" value="1"/>
</dbReference>
<dbReference type="InterPro" id="IPR036188">
    <property type="entry name" value="FAD/NAD-bd_sf"/>
</dbReference>
<proteinExistence type="inferred from homology"/>
<accession>A0ABP7G0Z3</accession>
<dbReference type="Pfam" id="PF22045">
    <property type="entry name" value="CmlS_C"/>
    <property type="match status" value="1"/>
</dbReference>